<dbReference type="PANTHER" id="PTHR11803">
    <property type="entry name" value="2-IMINOBUTANOATE/2-IMINOPROPANOATE DEAMINASE RIDA"/>
    <property type="match status" value="1"/>
</dbReference>
<dbReference type="GO" id="GO:0005739">
    <property type="term" value="C:mitochondrion"/>
    <property type="evidence" value="ECO:0007669"/>
    <property type="project" value="TreeGrafter"/>
</dbReference>
<accession>A0AA40F7C9</accession>
<dbReference type="PANTHER" id="PTHR11803:SF39">
    <property type="entry name" value="2-IMINOBUTANOATE_2-IMINOPROPANOATE DEAMINASE"/>
    <property type="match status" value="1"/>
</dbReference>
<sequence length="181" mass="19791">MLEGGGSRGGPVNVNILLIKPFDVPPLRPGPTAASTMSKPQFFAYPKQGEVVRELFWYSQSVRVGDRIEVSGQGGWDPLTGRMKTDPLEEIDQVFENVQLALTHAGGKGWAQVYSMRVYVVESYWDDEAFLGHLIGSLKRWMPDHQPLMTAVGVAKLGAGPSAGMRVEIEVAAHDPVEKGE</sequence>
<dbReference type="Gene3D" id="3.30.1330.40">
    <property type="entry name" value="RutC-like"/>
    <property type="match status" value="1"/>
</dbReference>
<dbReference type="GO" id="GO:0005829">
    <property type="term" value="C:cytosol"/>
    <property type="evidence" value="ECO:0007669"/>
    <property type="project" value="TreeGrafter"/>
</dbReference>
<dbReference type="InterPro" id="IPR006175">
    <property type="entry name" value="YjgF/YER057c/UK114"/>
</dbReference>
<evidence type="ECO:0000313" key="1">
    <source>
        <dbReference type="EMBL" id="KAK0752539.1"/>
    </source>
</evidence>
<organism evidence="1 2">
    <name type="scientific">Schizothecium vesticola</name>
    <dbReference type="NCBI Taxonomy" id="314040"/>
    <lineage>
        <taxon>Eukaryota</taxon>
        <taxon>Fungi</taxon>
        <taxon>Dikarya</taxon>
        <taxon>Ascomycota</taxon>
        <taxon>Pezizomycotina</taxon>
        <taxon>Sordariomycetes</taxon>
        <taxon>Sordariomycetidae</taxon>
        <taxon>Sordariales</taxon>
        <taxon>Schizotheciaceae</taxon>
        <taxon>Schizothecium</taxon>
    </lineage>
</organism>
<name>A0AA40F7C9_9PEZI</name>
<dbReference type="InterPro" id="IPR035959">
    <property type="entry name" value="RutC-like_sf"/>
</dbReference>
<protein>
    <submittedName>
        <fullName evidence="1">Endoribonuclease L-PSP/chorismate mutase-like protein</fullName>
    </submittedName>
</protein>
<dbReference type="GO" id="GO:0019239">
    <property type="term" value="F:deaminase activity"/>
    <property type="evidence" value="ECO:0007669"/>
    <property type="project" value="TreeGrafter"/>
</dbReference>
<keyword evidence="2" id="KW-1185">Reference proteome</keyword>
<dbReference type="EMBL" id="JAUKUD010000002">
    <property type="protein sequence ID" value="KAK0752539.1"/>
    <property type="molecule type" value="Genomic_DNA"/>
</dbReference>
<dbReference type="Pfam" id="PF01042">
    <property type="entry name" value="Ribonuc_L-PSP"/>
    <property type="match status" value="1"/>
</dbReference>
<comment type="caution">
    <text evidence="1">The sequence shown here is derived from an EMBL/GenBank/DDBJ whole genome shotgun (WGS) entry which is preliminary data.</text>
</comment>
<gene>
    <name evidence="1" type="ORF">B0T18DRAFT_405064</name>
</gene>
<dbReference type="AlphaFoldDB" id="A0AA40F7C9"/>
<dbReference type="SUPFAM" id="SSF55298">
    <property type="entry name" value="YjgF-like"/>
    <property type="match status" value="1"/>
</dbReference>
<evidence type="ECO:0000313" key="2">
    <source>
        <dbReference type="Proteomes" id="UP001172155"/>
    </source>
</evidence>
<reference evidence="1" key="1">
    <citation type="submission" date="2023-06" db="EMBL/GenBank/DDBJ databases">
        <title>Genome-scale phylogeny and comparative genomics of the fungal order Sordariales.</title>
        <authorList>
            <consortium name="Lawrence Berkeley National Laboratory"/>
            <person name="Hensen N."/>
            <person name="Bonometti L."/>
            <person name="Westerberg I."/>
            <person name="Brannstrom I.O."/>
            <person name="Guillou S."/>
            <person name="Cros-Aarteil S."/>
            <person name="Calhoun S."/>
            <person name="Haridas S."/>
            <person name="Kuo A."/>
            <person name="Mondo S."/>
            <person name="Pangilinan J."/>
            <person name="Riley R."/>
            <person name="LaButti K."/>
            <person name="Andreopoulos B."/>
            <person name="Lipzen A."/>
            <person name="Chen C."/>
            <person name="Yanf M."/>
            <person name="Daum C."/>
            <person name="Ng V."/>
            <person name="Clum A."/>
            <person name="Steindorff A."/>
            <person name="Ohm R."/>
            <person name="Martin F."/>
            <person name="Silar P."/>
            <person name="Natvig D."/>
            <person name="Lalanne C."/>
            <person name="Gautier V."/>
            <person name="Ament-velasquez S.L."/>
            <person name="Kruys A."/>
            <person name="Hutchinson M.I."/>
            <person name="Powell A.J."/>
            <person name="Barry K."/>
            <person name="Miller A.N."/>
            <person name="Grigoriev I.V."/>
            <person name="Debuchy R."/>
            <person name="Gladieux P."/>
            <person name="Thoren M.H."/>
            <person name="Johannesson H."/>
        </authorList>
    </citation>
    <scope>NUCLEOTIDE SEQUENCE</scope>
    <source>
        <strain evidence="1">SMH3187-1</strain>
    </source>
</reference>
<proteinExistence type="predicted"/>
<dbReference type="Proteomes" id="UP001172155">
    <property type="component" value="Unassembled WGS sequence"/>
</dbReference>